<accession>A0A1I3TR55</accession>
<organism evidence="2 3">
    <name type="scientific">Planctomicrobium piriforme</name>
    <dbReference type="NCBI Taxonomy" id="1576369"/>
    <lineage>
        <taxon>Bacteria</taxon>
        <taxon>Pseudomonadati</taxon>
        <taxon>Planctomycetota</taxon>
        <taxon>Planctomycetia</taxon>
        <taxon>Planctomycetales</taxon>
        <taxon>Planctomycetaceae</taxon>
        <taxon>Planctomicrobium</taxon>
    </lineage>
</organism>
<dbReference type="AlphaFoldDB" id="A0A1I3TR55"/>
<gene>
    <name evidence="2" type="ORF">SAMN05421753_1392</name>
</gene>
<keyword evidence="2" id="KW-0540">Nuclease</keyword>
<dbReference type="RefSeq" id="WP_139228718.1">
    <property type="nucleotide sequence ID" value="NZ_FOQD01000039.1"/>
</dbReference>
<dbReference type="Pfam" id="PF13358">
    <property type="entry name" value="DDE_3"/>
    <property type="match status" value="1"/>
</dbReference>
<evidence type="ECO:0000313" key="2">
    <source>
        <dbReference type="EMBL" id="SFJ72111.1"/>
    </source>
</evidence>
<dbReference type="NCBIfam" id="NF033545">
    <property type="entry name" value="transpos_IS630"/>
    <property type="match status" value="1"/>
</dbReference>
<keyword evidence="2" id="KW-0378">Hydrolase</keyword>
<dbReference type="STRING" id="1576369.SAMN05421753_1392"/>
<reference evidence="3" key="1">
    <citation type="submission" date="2016-10" db="EMBL/GenBank/DDBJ databases">
        <authorList>
            <person name="Varghese N."/>
            <person name="Submissions S."/>
        </authorList>
    </citation>
    <scope>NUCLEOTIDE SEQUENCE [LARGE SCALE GENOMIC DNA]</scope>
    <source>
        <strain evidence="3">DSM 26348</strain>
    </source>
</reference>
<proteinExistence type="predicted"/>
<dbReference type="EMBL" id="FOQD01000039">
    <property type="protein sequence ID" value="SFJ72111.1"/>
    <property type="molecule type" value="Genomic_DNA"/>
</dbReference>
<dbReference type="Proteomes" id="UP000199518">
    <property type="component" value="Unassembled WGS sequence"/>
</dbReference>
<feature type="domain" description="Tc1-like transposase DDE" evidence="1">
    <location>
        <begin position="39"/>
        <end position="192"/>
    </location>
</feature>
<evidence type="ECO:0000313" key="3">
    <source>
        <dbReference type="Proteomes" id="UP000199518"/>
    </source>
</evidence>
<keyword evidence="3" id="KW-1185">Reference proteome</keyword>
<dbReference type="OrthoDB" id="269226at2"/>
<dbReference type="InterPro" id="IPR047655">
    <property type="entry name" value="Transpos_IS630-like"/>
</dbReference>
<keyword evidence="2" id="KW-0255">Endonuclease</keyword>
<protein>
    <submittedName>
        <fullName evidence="2">DDE superfamily endonuclease</fullName>
    </submittedName>
</protein>
<dbReference type="InterPro" id="IPR038717">
    <property type="entry name" value="Tc1-like_DDE_dom"/>
</dbReference>
<sequence length="231" mass="26741">MTSRKIEYWVIPPEADGEFAAAMEDVLEVYARPYDPGVPVLCMDEQPVQLLKETRLPLPATARHPRRVDYEYERAGTANIFMFCEPLAGWRDVGVRERKTKLDWAEEVARLLEGRYADCEKVLLVCDNLNTHTRGAFYERFPAQRARDLVRRIEFHYTPKHGSWLNIAENELSSLTRQCVSGRRFGDVATLQSETAAWSTHVNDTQRGVDWQLRLDDARIKLKSIYPKIID</sequence>
<name>A0A1I3TR55_9PLAN</name>
<evidence type="ECO:0000259" key="1">
    <source>
        <dbReference type="Pfam" id="PF13358"/>
    </source>
</evidence>
<dbReference type="GO" id="GO:0004519">
    <property type="term" value="F:endonuclease activity"/>
    <property type="evidence" value="ECO:0007669"/>
    <property type="project" value="UniProtKB-KW"/>
</dbReference>